<dbReference type="PANTHER" id="PTHR40407">
    <property type="entry name" value="MEMBRANE PROTEIN-LIKE PROTEIN"/>
    <property type="match status" value="1"/>
</dbReference>
<feature type="transmembrane region" description="Helical" evidence="1">
    <location>
        <begin position="67"/>
        <end position="88"/>
    </location>
</feature>
<feature type="transmembrane region" description="Helical" evidence="1">
    <location>
        <begin position="364"/>
        <end position="384"/>
    </location>
</feature>
<keyword evidence="1" id="KW-0812">Transmembrane</keyword>
<feature type="transmembrane region" description="Helical" evidence="1">
    <location>
        <begin position="235"/>
        <end position="255"/>
    </location>
</feature>
<comment type="caution">
    <text evidence="3">The sequence shown here is derived from an EMBL/GenBank/DDBJ whole genome shotgun (WGS) entry which is preliminary data.</text>
</comment>
<feature type="transmembrane region" description="Helical" evidence="1">
    <location>
        <begin position="283"/>
        <end position="300"/>
    </location>
</feature>
<dbReference type="InterPro" id="IPR012429">
    <property type="entry name" value="HGSNAT_cat"/>
</dbReference>
<dbReference type="Pfam" id="PF07786">
    <property type="entry name" value="HGSNAT_cat"/>
    <property type="match status" value="1"/>
</dbReference>
<organism evidence="3 4">
    <name type="scientific">Methylomonas methanica</name>
    <dbReference type="NCBI Taxonomy" id="421"/>
    <lineage>
        <taxon>Bacteria</taxon>
        <taxon>Pseudomonadati</taxon>
        <taxon>Pseudomonadota</taxon>
        <taxon>Gammaproteobacteria</taxon>
        <taxon>Methylococcales</taxon>
        <taxon>Methylococcaceae</taxon>
        <taxon>Methylomonas</taxon>
    </lineage>
</organism>
<dbReference type="Proteomes" id="UP000295649">
    <property type="component" value="Unassembled WGS sequence"/>
</dbReference>
<protein>
    <submittedName>
        <fullName evidence="3">Membrane protein</fullName>
    </submittedName>
</protein>
<feature type="transmembrane region" description="Helical" evidence="1">
    <location>
        <begin position="100"/>
        <end position="120"/>
    </location>
</feature>
<evidence type="ECO:0000259" key="2">
    <source>
        <dbReference type="Pfam" id="PF07786"/>
    </source>
</evidence>
<feature type="domain" description="Heparan-alpha-glucosaminide N-acetyltransferase catalytic" evidence="2">
    <location>
        <begin position="21"/>
        <end position="233"/>
    </location>
</feature>
<dbReference type="RefSeq" id="WP_286138360.1">
    <property type="nucleotide sequence ID" value="NZ_LUUF01000079.1"/>
</dbReference>
<accession>A0ABY2CRJ1</accession>
<proteinExistence type="predicted"/>
<evidence type="ECO:0000256" key="1">
    <source>
        <dbReference type="SAM" id="Phobius"/>
    </source>
</evidence>
<reference evidence="3 4" key="1">
    <citation type="submission" date="2019-03" db="EMBL/GenBank/DDBJ databases">
        <title>Systems level insights into methane cycling in arid and semi-arid ecosystems.</title>
        <authorList>
            <person name="Kalyuzhnaya M."/>
        </authorList>
    </citation>
    <scope>NUCLEOTIDE SEQUENCE [LARGE SCALE GENOMIC DNA]</scope>
    <source>
        <strain evidence="3 4">S-1</strain>
    </source>
</reference>
<keyword evidence="1" id="KW-1133">Transmembrane helix</keyword>
<name>A0ABY2CRJ1_METMH</name>
<dbReference type="EMBL" id="SMCN01000006">
    <property type="protein sequence ID" value="TCV84897.1"/>
    <property type="molecule type" value="Genomic_DNA"/>
</dbReference>
<gene>
    <name evidence="3" type="ORF">EDE11_1068</name>
</gene>
<evidence type="ECO:0000313" key="4">
    <source>
        <dbReference type="Proteomes" id="UP000295649"/>
    </source>
</evidence>
<feature type="transmembrane region" description="Helical" evidence="1">
    <location>
        <begin position="320"/>
        <end position="340"/>
    </location>
</feature>
<keyword evidence="4" id="KW-1185">Reference proteome</keyword>
<feature type="transmembrane region" description="Helical" evidence="1">
    <location>
        <begin position="204"/>
        <end position="223"/>
    </location>
</feature>
<evidence type="ECO:0000313" key="3">
    <source>
        <dbReference type="EMBL" id="TCV84897.1"/>
    </source>
</evidence>
<keyword evidence="1" id="KW-0472">Membrane</keyword>
<sequence>MPLIANHAGQITLETDSSPRRLASIDTLRGLVMVLMTLDHTRDFFSASHFSPTDLDKTSLALFLTRWITHFCAPVFVFLAGTSAYLWQDRRGADAPLSRFLLERGLLLLVLTCTVEAYSWNFRADLRHIDGGVLWAIAWSMIALAGLVKLPLGWCVSLGVTMILGHNAFDKLKPVDLGGFGPWWGLLHTGDDVPFGDGWLLNPYYPLIPWVGVMAVGFGFGRLLTNNVWRTRRRLLILGLTLIGAFVVLRLSNLYGDPKLWQSYPDPVFTLLSFINCHKYPPSLLYLLMTLGPALLVLALTEGKAAERLGFLQLFGRTPLFFYLLHLYLIHGLAVLLAVITDGPVAAIIRGGIWVPELPQDYGYGLPVVYGICLLVVLMLYPICHGFEMLKARKSHWRWLKYL</sequence>
<dbReference type="PANTHER" id="PTHR40407:SF1">
    <property type="entry name" value="HEPARAN-ALPHA-GLUCOSAMINIDE N-ACETYLTRANSFERASE CATALYTIC DOMAIN-CONTAINING PROTEIN"/>
    <property type="match status" value="1"/>
</dbReference>